<evidence type="ECO:0000256" key="11">
    <source>
        <dbReference type="ARBA" id="ARBA00044466"/>
    </source>
</evidence>
<evidence type="ECO:0000256" key="9">
    <source>
        <dbReference type="ARBA" id="ARBA00041815"/>
    </source>
</evidence>
<feature type="binding site" evidence="18">
    <location>
        <position position="248"/>
    </location>
    <ligand>
        <name>Mg(2+)</name>
        <dbReference type="ChEBI" id="CHEBI:18420"/>
        <label>1</label>
        <note>catalytic</note>
    </ligand>
</feature>
<evidence type="ECO:0000256" key="7">
    <source>
        <dbReference type="ARBA" id="ARBA00022842"/>
    </source>
</evidence>
<comment type="catalytic activity">
    <reaction evidence="14">
        <text>3'-phosphoadenylyl sulfate + H2O = adenosine 5'-phosphosulfate + phosphate</text>
        <dbReference type="Rhea" id="RHEA:77639"/>
        <dbReference type="ChEBI" id="CHEBI:15377"/>
        <dbReference type="ChEBI" id="CHEBI:43474"/>
        <dbReference type="ChEBI" id="CHEBI:58243"/>
        <dbReference type="ChEBI" id="CHEBI:58339"/>
        <dbReference type="EC" id="3.1.3.7"/>
    </reaction>
    <physiologicalReaction direction="left-to-right" evidence="14">
        <dbReference type="Rhea" id="RHEA:77640"/>
    </physiologicalReaction>
</comment>
<dbReference type="InterPro" id="IPR050725">
    <property type="entry name" value="CysQ/Inositol_MonoPase"/>
</dbReference>
<evidence type="ECO:0000256" key="12">
    <source>
        <dbReference type="ARBA" id="ARBA00044478"/>
    </source>
</evidence>
<comment type="catalytic activity">
    <reaction evidence="11">
        <text>adenosine 2',5'-bisphosphate + H2O = AMP + phosphate</text>
        <dbReference type="Rhea" id="RHEA:77643"/>
        <dbReference type="ChEBI" id="CHEBI:15377"/>
        <dbReference type="ChEBI" id="CHEBI:43474"/>
        <dbReference type="ChEBI" id="CHEBI:194156"/>
        <dbReference type="ChEBI" id="CHEBI:456215"/>
        <dbReference type="EC" id="3.1.3.7"/>
    </reaction>
    <physiologicalReaction direction="left-to-right" evidence="11">
        <dbReference type="Rhea" id="RHEA:77644"/>
    </physiologicalReaction>
</comment>
<dbReference type="InterPro" id="IPR020550">
    <property type="entry name" value="Inositol_monophosphatase_CS"/>
</dbReference>
<comment type="cofactor">
    <cofactor evidence="1 18">
        <name>Mg(2+)</name>
        <dbReference type="ChEBI" id="CHEBI:18420"/>
    </cofactor>
</comment>
<dbReference type="FunFam" id="3.40.190.80:FF:000006">
    <property type="entry name" value="Bisphosphate nucleotidase 1"/>
    <property type="match status" value="1"/>
</dbReference>
<dbReference type="GO" id="GO:0046872">
    <property type="term" value="F:metal ion binding"/>
    <property type="evidence" value="ECO:0007669"/>
    <property type="project" value="UniProtKB-KW"/>
</dbReference>
<evidence type="ECO:0000256" key="3">
    <source>
        <dbReference type="ARBA" id="ARBA00012633"/>
    </source>
</evidence>
<dbReference type="EC" id="3.1.3.7" evidence="3"/>
<comment type="catalytic activity">
    <reaction evidence="12">
        <text>1D-myo-inositol 1,4-bisphosphate + H2O = 1D-myo-inositol 4-phosphate + phosphate</text>
        <dbReference type="Rhea" id="RHEA:15553"/>
        <dbReference type="ChEBI" id="CHEBI:15377"/>
        <dbReference type="ChEBI" id="CHEBI:43474"/>
        <dbReference type="ChEBI" id="CHEBI:58282"/>
        <dbReference type="ChEBI" id="CHEBI:58469"/>
        <dbReference type="EC" id="3.1.3.57"/>
    </reaction>
    <physiologicalReaction direction="left-to-right" evidence="12">
        <dbReference type="Rhea" id="RHEA:15554"/>
    </physiologicalReaction>
</comment>
<dbReference type="RefSeq" id="XP_785239.1">
    <property type="nucleotide sequence ID" value="XM_780146.5"/>
</dbReference>
<feature type="binding site" evidence="18">
    <location>
        <position position="119"/>
    </location>
    <ligand>
        <name>Mg(2+)</name>
        <dbReference type="ChEBI" id="CHEBI:18420"/>
        <label>1</label>
        <note>catalytic</note>
    </ligand>
</feature>
<dbReference type="Gene3D" id="3.30.540.10">
    <property type="entry name" value="Fructose-1,6-Bisphosphatase, subunit A, domain 1"/>
    <property type="match status" value="1"/>
</dbReference>
<protein>
    <recommendedName>
        <fullName evidence="8">3'(2'),5'-bisphosphate nucleotidase 1</fullName>
        <ecNumber evidence="15">3.1.3.57</ecNumber>
        <ecNumber evidence="3">3.1.3.7</ecNumber>
    </recommendedName>
    <alternativeName>
        <fullName evidence="16">3'-phosphoadenosine 5'-phosphate phosphatase</fullName>
    </alternativeName>
    <alternativeName>
        <fullName evidence="9">Bisphosphate 3'-nucleotidase 1</fullName>
    </alternativeName>
    <alternativeName>
        <fullName evidence="17">Inositol-polyphosphate 1-phosphatase</fullName>
    </alternativeName>
</protein>
<reference evidence="19" key="2">
    <citation type="submission" date="2021-01" db="UniProtKB">
        <authorList>
            <consortium name="EnsemblMetazoa"/>
        </authorList>
    </citation>
    <scope>IDENTIFICATION</scope>
</reference>
<comment type="similarity">
    <text evidence="2">Belongs to the inositol monophosphatase superfamily.</text>
</comment>
<keyword evidence="6" id="KW-0378">Hydrolase</keyword>
<evidence type="ECO:0000313" key="19">
    <source>
        <dbReference type="EnsemblMetazoa" id="XP_785239"/>
    </source>
</evidence>
<keyword evidence="20" id="KW-1185">Reference proteome</keyword>
<dbReference type="GeneID" id="580070"/>
<sequence>MSSAASDVPLFMQVMSASHAIASQAGIIIRDIMKAGDLGVVLKNQREDDPQTEADRKAQRCIVSSLQTRFPGITVIGEEDLTESVTDLIELGDSEDVLHRPCPDTLKSVSLADIVVWVDPVDGTKEYTQGFLDHVTVLIGVAVNGESVGGVIHQPYYNYQVADAKMGRTMWGVVGLGCFGFTHKELPESQRVITTTRSHGTEAVQETIDAMCPTEILRVGGAGHKVLLCLEGTASAYIFASPGCKKWDTCAPEALLKAAGGLLTDVHGNRYRYEKDIKRMNTGGVIAAYRAHDFYLSKVPQSIKDALPA</sequence>
<reference evidence="20" key="1">
    <citation type="submission" date="2015-02" db="EMBL/GenBank/DDBJ databases">
        <title>Genome sequencing for Strongylocentrotus purpuratus.</title>
        <authorList>
            <person name="Murali S."/>
            <person name="Liu Y."/>
            <person name="Vee V."/>
            <person name="English A."/>
            <person name="Wang M."/>
            <person name="Skinner E."/>
            <person name="Han Y."/>
            <person name="Muzny D.M."/>
            <person name="Worley K.C."/>
            <person name="Gibbs R.A."/>
        </authorList>
    </citation>
    <scope>NUCLEOTIDE SEQUENCE</scope>
</reference>
<evidence type="ECO:0000256" key="8">
    <source>
        <dbReference type="ARBA" id="ARBA00040342"/>
    </source>
</evidence>
<evidence type="ECO:0000256" key="10">
    <source>
        <dbReference type="ARBA" id="ARBA00044465"/>
    </source>
</evidence>
<dbReference type="GO" id="GO:0008441">
    <property type="term" value="F:3'(2'),5'-bisphosphate nucleotidase activity"/>
    <property type="evidence" value="ECO:0000318"/>
    <property type="project" value="GO_Central"/>
</dbReference>
<evidence type="ECO:0000256" key="16">
    <source>
        <dbReference type="ARBA" id="ARBA00044544"/>
    </source>
</evidence>
<keyword evidence="7 18" id="KW-0460">Magnesium</keyword>
<keyword evidence="5 18" id="KW-0479">Metal-binding</keyword>
<dbReference type="CTD" id="10380"/>
<dbReference type="AlphaFoldDB" id="A0A7M7RCX9"/>
<evidence type="ECO:0000256" key="1">
    <source>
        <dbReference type="ARBA" id="ARBA00001946"/>
    </source>
</evidence>
<dbReference type="OrthoDB" id="411145at2759"/>
<dbReference type="Gene3D" id="3.40.190.80">
    <property type="match status" value="1"/>
</dbReference>
<dbReference type="EC" id="3.1.3.57" evidence="15"/>
<keyword evidence="4" id="KW-0452">Lithium</keyword>
<name>A0A7M7RCX9_STRPU</name>
<dbReference type="GO" id="GO:0004441">
    <property type="term" value="F:inositol-1,4-bisphosphate 1-phosphatase activity"/>
    <property type="evidence" value="ECO:0007669"/>
    <property type="project" value="UniProtKB-EC"/>
</dbReference>
<dbReference type="PANTHER" id="PTHR43028">
    <property type="entry name" value="3'(2'),5'-BISPHOSPHATE NUCLEOTIDASE 1"/>
    <property type="match status" value="1"/>
</dbReference>
<proteinExistence type="inferred from homology"/>
<evidence type="ECO:0000256" key="4">
    <source>
        <dbReference type="ARBA" id="ARBA00022671"/>
    </source>
</evidence>
<comment type="catalytic activity">
    <reaction evidence="10">
        <text>1D-myo-inositol 1,3,4-trisphosphate + H2O = 1D-myo-inositol 3,4-bisphosphate + phosphate</text>
        <dbReference type="Rhea" id="RHEA:70319"/>
        <dbReference type="ChEBI" id="CHEBI:15377"/>
        <dbReference type="ChEBI" id="CHEBI:43474"/>
        <dbReference type="ChEBI" id="CHEBI:58414"/>
        <dbReference type="ChEBI" id="CHEBI:83241"/>
    </reaction>
    <physiologicalReaction direction="left-to-right" evidence="10">
        <dbReference type="Rhea" id="RHEA:70320"/>
    </physiologicalReaction>
</comment>
<evidence type="ECO:0000256" key="6">
    <source>
        <dbReference type="ARBA" id="ARBA00022801"/>
    </source>
</evidence>
<comment type="catalytic activity">
    <reaction evidence="13">
        <text>adenosine 3',5'-bisphosphate + H2O = AMP + phosphate</text>
        <dbReference type="Rhea" id="RHEA:10040"/>
        <dbReference type="ChEBI" id="CHEBI:15377"/>
        <dbReference type="ChEBI" id="CHEBI:43474"/>
        <dbReference type="ChEBI" id="CHEBI:58343"/>
        <dbReference type="ChEBI" id="CHEBI:456215"/>
        <dbReference type="EC" id="3.1.3.7"/>
    </reaction>
    <physiologicalReaction direction="left-to-right" evidence="13">
        <dbReference type="Rhea" id="RHEA:10041"/>
    </physiologicalReaction>
</comment>
<dbReference type="PROSITE" id="PS00629">
    <property type="entry name" value="IMP_1"/>
    <property type="match status" value="1"/>
</dbReference>
<dbReference type="Pfam" id="PF00459">
    <property type="entry name" value="Inositol_P"/>
    <property type="match status" value="1"/>
</dbReference>
<evidence type="ECO:0000256" key="2">
    <source>
        <dbReference type="ARBA" id="ARBA00009759"/>
    </source>
</evidence>
<dbReference type="FunFam" id="3.30.540.10:FF:000023">
    <property type="entry name" value="Protein CBR-TAG-231"/>
    <property type="match status" value="1"/>
</dbReference>
<organism evidence="19 20">
    <name type="scientific">Strongylocentrotus purpuratus</name>
    <name type="common">Purple sea urchin</name>
    <dbReference type="NCBI Taxonomy" id="7668"/>
    <lineage>
        <taxon>Eukaryota</taxon>
        <taxon>Metazoa</taxon>
        <taxon>Echinodermata</taxon>
        <taxon>Eleutherozoa</taxon>
        <taxon>Echinozoa</taxon>
        <taxon>Echinoidea</taxon>
        <taxon>Euechinoidea</taxon>
        <taxon>Echinacea</taxon>
        <taxon>Camarodonta</taxon>
        <taxon>Echinidea</taxon>
        <taxon>Strongylocentrotidae</taxon>
        <taxon>Strongylocentrotus</taxon>
    </lineage>
</organism>
<evidence type="ECO:0000313" key="20">
    <source>
        <dbReference type="Proteomes" id="UP000007110"/>
    </source>
</evidence>
<evidence type="ECO:0000256" key="18">
    <source>
        <dbReference type="PIRSR" id="PIRSR600760-2"/>
    </source>
</evidence>
<dbReference type="SUPFAM" id="SSF56655">
    <property type="entry name" value="Carbohydrate phosphatase"/>
    <property type="match status" value="1"/>
</dbReference>
<dbReference type="PANTHER" id="PTHR43028:SF5">
    <property type="entry name" value="3'(2'),5'-BISPHOSPHATE NUCLEOTIDASE 1"/>
    <property type="match status" value="1"/>
</dbReference>
<dbReference type="EnsemblMetazoa" id="XM_780146">
    <property type="protein sequence ID" value="XP_785239"/>
    <property type="gene ID" value="LOC580070"/>
</dbReference>
<evidence type="ECO:0000256" key="14">
    <source>
        <dbReference type="ARBA" id="ARBA00044484"/>
    </source>
</evidence>
<dbReference type="GO" id="GO:0046854">
    <property type="term" value="P:phosphatidylinositol phosphate biosynthetic process"/>
    <property type="evidence" value="ECO:0007669"/>
    <property type="project" value="InterPro"/>
</dbReference>
<evidence type="ECO:0000256" key="17">
    <source>
        <dbReference type="ARBA" id="ARBA00044554"/>
    </source>
</evidence>
<dbReference type="InParanoid" id="A0A7M7RCX9"/>
<feature type="binding site" evidence="18">
    <location>
        <position position="122"/>
    </location>
    <ligand>
        <name>Mg(2+)</name>
        <dbReference type="ChEBI" id="CHEBI:18420"/>
        <label>1</label>
        <note>catalytic</note>
    </ligand>
</feature>
<dbReference type="KEGG" id="spu:580070"/>
<feature type="binding site" evidence="18">
    <location>
        <position position="78"/>
    </location>
    <ligand>
        <name>Mg(2+)</name>
        <dbReference type="ChEBI" id="CHEBI:18420"/>
        <label>1</label>
        <note>catalytic</note>
    </ligand>
</feature>
<accession>A0A7M7RCX9</accession>
<evidence type="ECO:0000256" key="15">
    <source>
        <dbReference type="ARBA" id="ARBA00044519"/>
    </source>
</evidence>
<dbReference type="PROSITE" id="PS00630">
    <property type="entry name" value="IMP_2"/>
    <property type="match status" value="1"/>
</dbReference>
<dbReference type="InterPro" id="IPR020583">
    <property type="entry name" value="Inositol_monoP_metal-BS"/>
</dbReference>
<dbReference type="CDD" id="cd01640">
    <property type="entry name" value="IPPase"/>
    <property type="match status" value="1"/>
</dbReference>
<dbReference type="InterPro" id="IPR000760">
    <property type="entry name" value="Inositol_monophosphatase-like"/>
</dbReference>
<evidence type="ECO:0000256" key="13">
    <source>
        <dbReference type="ARBA" id="ARBA00044479"/>
    </source>
</evidence>
<evidence type="ECO:0000256" key="5">
    <source>
        <dbReference type="ARBA" id="ARBA00022723"/>
    </source>
</evidence>
<dbReference type="Proteomes" id="UP000007110">
    <property type="component" value="Unassembled WGS sequence"/>
</dbReference>